<dbReference type="Gene3D" id="3.30.70.1060">
    <property type="entry name" value="Dimeric alpha+beta barrel"/>
    <property type="match status" value="1"/>
</dbReference>
<reference evidence="3 4" key="1">
    <citation type="submission" date="2018-06" db="EMBL/GenBank/DDBJ databases">
        <title>Freshwater and sediment microbial communities from various areas in North America, analyzing microbe dynamics in response to fracking.</title>
        <authorList>
            <person name="Lamendella R."/>
        </authorList>
    </citation>
    <scope>NUCLEOTIDE SEQUENCE [LARGE SCALE GENOMIC DNA]</scope>
    <source>
        <strain evidence="3 4">3b_TX</strain>
    </source>
</reference>
<keyword evidence="4" id="KW-1185">Reference proteome</keyword>
<protein>
    <recommendedName>
        <fullName evidence="2">YCII-related domain-containing protein</fullName>
    </recommendedName>
</protein>
<comment type="caution">
    <text evidence="3">The sequence shown here is derived from an EMBL/GenBank/DDBJ whole genome shotgun (WGS) entry which is preliminary data.</text>
</comment>
<dbReference type="InterPro" id="IPR005545">
    <property type="entry name" value="YCII"/>
</dbReference>
<sequence length="115" mass="12275">MKYVLLLMGDHQDAECGDRSGPDPAEFMKFDQEITEAGVVVGGFALEGPETAVRVNADAESGELLVTSGPFAETGDFVGGSYVIEVPDIDEAIAWAKRSPGARFGHIEIRPVADY</sequence>
<dbReference type="Proteomes" id="UP000253509">
    <property type="component" value="Unassembled WGS sequence"/>
</dbReference>
<organism evidence="3 4">
    <name type="scientific">Brevibacterium celere</name>
    <dbReference type="NCBI Taxonomy" id="225845"/>
    <lineage>
        <taxon>Bacteria</taxon>
        <taxon>Bacillati</taxon>
        <taxon>Actinomycetota</taxon>
        <taxon>Actinomycetes</taxon>
        <taxon>Micrococcales</taxon>
        <taxon>Brevibacteriaceae</taxon>
        <taxon>Brevibacterium</taxon>
    </lineage>
</organism>
<dbReference type="PANTHER" id="PTHR35174">
    <property type="entry name" value="BLL7171 PROTEIN-RELATED"/>
    <property type="match status" value="1"/>
</dbReference>
<proteinExistence type="inferred from homology"/>
<feature type="domain" description="YCII-related" evidence="2">
    <location>
        <begin position="1"/>
        <end position="114"/>
    </location>
</feature>
<dbReference type="RefSeq" id="WP_113903303.1">
    <property type="nucleotide sequence ID" value="NZ_QNSB01000003.1"/>
</dbReference>
<evidence type="ECO:0000256" key="1">
    <source>
        <dbReference type="ARBA" id="ARBA00007689"/>
    </source>
</evidence>
<name>A0A366IK56_9MICO</name>
<dbReference type="InterPro" id="IPR011008">
    <property type="entry name" value="Dimeric_a/b-barrel"/>
</dbReference>
<dbReference type="Pfam" id="PF03795">
    <property type="entry name" value="YCII"/>
    <property type="match status" value="1"/>
</dbReference>
<comment type="similarity">
    <text evidence="1">Belongs to the YciI family.</text>
</comment>
<evidence type="ECO:0000313" key="3">
    <source>
        <dbReference type="EMBL" id="RBP72814.1"/>
    </source>
</evidence>
<dbReference type="EMBL" id="QNSB01000003">
    <property type="protein sequence ID" value="RBP72814.1"/>
    <property type="molecule type" value="Genomic_DNA"/>
</dbReference>
<evidence type="ECO:0000259" key="2">
    <source>
        <dbReference type="Pfam" id="PF03795"/>
    </source>
</evidence>
<evidence type="ECO:0000313" key="4">
    <source>
        <dbReference type="Proteomes" id="UP000253509"/>
    </source>
</evidence>
<accession>A0A366IK56</accession>
<dbReference type="SUPFAM" id="SSF54909">
    <property type="entry name" value="Dimeric alpha+beta barrel"/>
    <property type="match status" value="1"/>
</dbReference>
<dbReference type="AlphaFoldDB" id="A0A366IK56"/>
<gene>
    <name evidence="3" type="ORF">DFO65_103105</name>
</gene>
<dbReference type="PANTHER" id="PTHR35174:SF3">
    <property type="entry name" value="BLL7171 PROTEIN"/>
    <property type="match status" value="1"/>
</dbReference>